<dbReference type="OrthoDB" id="5873333at2759"/>
<reference evidence="3" key="1">
    <citation type="submission" date="2011-07" db="EMBL/GenBank/DDBJ databases">
        <authorList>
            <consortium name="Caenorhabditis brenneri Sequencing and Analysis Consortium"/>
            <person name="Wilson R.K."/>
        </authorList>
    </citation>
    <scope>NUCLEOTIDE SEQUENCE [LARGE SCALE GENOMIC DNA]</scope>
    <source>
        <strain evidence="3">PB2801</strain>
    </source>
</reference>
<feature type="region of interest" description="Disordered" evidence="1">
    <location>
        <begin position="128"/>
        <end position="156"/>
    </location>
</feature>
<dbReference type="OMA" id="LTLMCRC"/>
<dbReference type="AlphaFoldDB" id="G0MA38"/>
<dbReference type="EMBL" id="GL379787">
    <property type="protein sequence ID" value="EGT31106.1"/>
    <property type="molecule type" value="Genomic_DNA"/>
</dbReference>
<evidence type="ECO:0000313" key="2">
    <source>
        <dbReference type="EMBL" id="EGT31106.1"/>
    </source>
</evidence>
<gene>
    <name evidence="2" type="ORF">CAEBREN_24010</name>
</gene>
<keyword evidence="3" id="KW-1185">Reference proteome</keyword>
<dbReference type="eggNOG" id="ENOG502QQ2D">
    <property type="taxonomic scope" value="Eukaryota"/>
</dbReference>
<dbReference type="InParanoid" id="G0MA38"/>
<sequence length="402" mass="44192">MDVATRKRVISSNLDGPAAKVQAALQAPEPPNGFADVLFVNLLNALNMTEPSGRLSLIEDMIFRLKWLKKYYDQNEPPNTSSKSPVGSPRQPEPHKPLDHQNMRRFIEKEKDNLQNISKLIGVAAQGPPLMPGPPPMQPPRIIPPTPEPKPEAKKSPTPINTIAAALAPPPPAPAPVLTPAPAPVAPVAPIPVPPAALTPKVKKPEKKAPSPPPQLQFPFNPAKAEEMILDLQEKQRKLLNYISAAHGGKVTDEVLHDYLRHPYVLLKENGQTRKQPNPFYHLMAQNGQSMRMMPPIPPAVIMRPPESSKPTTPIPAPPVLLPQVDLPMKKDVKMEVSPPPDKCSPPPHLPLQVPLLPAQFDPAKPFVMPVTRECNQWSVVSMALPLRLLCRCYQTPCRCSQ</sequence>
<protein>
    <submittedName>
        <fullName evidence="2">Uncharacterized protein</fullName>
    </submittedName>
</protein>
<accession>G0MA38</accession>
<evidence type="ECO:0000313" key="3">
    <source>
        <dbReference type="Proteomes" id="UP000008068"/>
    </source>
</evidence>
<feature type="region of interest" description="Disordered" evidence="1">
    <location>
        <begin position="75"/>
        <end position="100"/>
    </location>
</feature>
<dbReference type="HOGENOM" id="CLU_057387_0_0_1"/>
<feature type="compositionally biased region" description="Polar residues" evidence="1">
    <location>
        <begin position="76"/>
        <end position="85"/>
    </location>
</feature>
<feature type="compositionally biased region" description="Pro residues" evidence="1">
    <location>
        <begin position="129"/>
        <end position="148"/>
    </location>
</feature>
<evidence type="ECO:0000256" key="1">
    <source>
        <dbReference type="SAM" id="MobiDB-lite"/>
    </source>
</evidence>
<feature type="region of interest" description="Disordered" evidence="1">
    <location>
        <begin position="199"/>
        <end position="219"/>
    </location>
</feature>
<name>G0MA38_CAEBE</name>
<organism evidence="3">
    <name type="scientific">Caenorhabditis brenneri</name>
    <name type="common">Nematode worm</name>
    <dbReference type="NCBI Taxonomy" id="135651"/>
    <lineage>
        <taxon>Eukaryota</taxon>
        <taxon>Metazoa</taxon>
        <taxon>Ecdysozoa</taxon>
        <taxon>Nematoda</taxon>
        <taxon>Chromadorea</taxon>
        <taxon>Rhabditida</taxon>
        <taxon>Rhabditina</taxon>
        <taxon>Rhabditomorpha</taxon>
        <taxon>Rhabditoidea</taxon>
        <taxon>Rhabditidae</taxon>
        <taxon>Peloderinae</taxon>
        <taxon>Caenorhabditis</taxon>
    </lineage>
</organism>
<dbReference type="Proteomes" id="UP000008068">
    <property type="component" value="Unassembled WGS sequence"/>
</dbReference>
<dbReference type="FunCoup" id="G0MA38">
    <property type="interactions" value="1084"/>
</dbReference>
<proteinExistence type="predicted"/>